<organism evidence="2 3">
    <name type="scientific">Synaphobranchus kaupii</name>
    <name type="common">Kaup's arrowtooth eel</name>
    <dbReference type="NCBI Taxonomy" id="118154"/>
    <lineage>
        <taxon>Eukaryota</taxon>
        <taxon>Metazoa</taxon>
        <taxon>Chordata</taxon>
        <taxon>Craniata</taxon>
        <taxon>Vertebrata</taxon>
        <taxon>Euteleostomi</taxon>
        <taxon>Actinopterygii</taxon>
        <taxon>Neopterygii</taxon>
        <taxon>Teleostei</taxon>
        <taxon>Anguilliformes</taxon>
        <taxon>Synaphobranchidae</taxon>
        <taxon>Synaphobranchus</taxon>
    </lineage>
</organism>
<comment type="caution">
    <text evidence="2">The sequence shown here is derived from an EMBL/GenBank/DDBJ whole genome shotgun (WGS) entry which is preliminary data.</text>
</comment>
<gene>
    <name evidence="2" type="ORF">SKAU_G00051610</name>
</gene>
<dbReference type="EMBL" id="JAINUF010000002">
    <property type="protein sequence ID" value="KAJ8374581.1"/>
    <property type="molecule type" value="Genomic_DNA"/>
</dbReference>
<evidence type="ECO:0000313" key="3">
    <source>
        <dbReference type="Proteomes" id="UP001152622"/>
    </source>
</evidence>
<keyword evidence="3" id="KW-1185">Reference proteome</keyword>
<feature type="region of interest" description="Disordered" evidence="1">
    <location>
        <begin position="49"/>
        <end position="126"/>
    </location>
</feature>
<protein>
    <submittedName>
        <fullName evidence="2">Uncharacterized protein</fullName>
    </submittedName>
</protein>
<dbReference type="Proteomes" id="UP001152622">
    <property type="component" value="Chromosome 2"/>
</dbReference>
<feature type="compositionally biased region" description="Basic and acidic residues" evidence="1">
    <location>
        <begin position="60"/>
        <end position="71"/>
    </location>
</feature>
<dbReference type="AlphaFoldDB" id="A0A9Q1J8P8"/>
<name>A0A9Q1J8P8_SYNKA</name>
<evidence type="ECO:0000256" key="1">
    <source>
        <dbReference type="SAM" id="MobiDB-lite"/>
    </source>
</evidence>
<sequence>MDCAVQGAWVRAGWKPNVPFGEAKPPIGKKNETQAVALQMCRAKPSVVPHRQLPFSAPTRESREGIGLHENESEEQEDDEEEVEEEEAAHGAPYGRVRRSGAFITERESGEERRRGNGGCRGPRTR</sequence>
<feature type="compositionally biased region" description="Basic and acidic residues" evidence="1">
    <location>
        <begin position="105"/>
        <end position="115"/>
    </location>
</feature>
<proteinExistence type="predicted"/>
<feature type="compositionally biased region" description="Acidic residues" evidence="1">
    <location>
        <begin position="72"/>
        <end position="87"/>
    </location>
</feature>
<evidence type="ECO:0000313" key="2">
    <source>
        <dbReference type="EMBL" id="KAJ8374581.1"/>
    </source>
</evidence>
<feature type="compositionally biased region" description="Gly residues" evidence="1">
    <location>
        <begin position="117"/>
        <end position="126"/>
    </location>
</feature>
<reference evidence="2" key="1">
    <citation type="journal article" date="2023" name="Science">
        <title>Genome structures resolve the early diversification of teleost fishes.</title>
        <authorList>
            <person name="Parey E."/>
            <person name="Louis A."/>
            <person name="Montfort J."/>
            <person name="Bouchez O."/>
            <person name="Roques C."/>
            <person name="Iampietro C."/>
            <person name="Lluch J."/>
            <person name="Castinel A."/>
            <person name="Donnadieu C."/>
            <person name="Desvignes T."/>
            <person name="Floi Bucao C."/>
            <person name="Jouanno E."/>
            <person name="Wen M."/>
            <person name="Mejri S."/>
            <person name="Dirks R."/>
            <person name="Jansen H."/>
            <person name="Henkel C."/>
            <person name="Chen W.J."/>
            <person name="Zahm M."/>
            <person name="Cabau C."/>
            <person name="Klopp C."/>
            <person name="Thompson A.W."/>
            <person name="Robinson-Rechavi M."/>
            <person name="Braasch I."/>
            <person name="Lecointre G."/>
            <person name="Bobe J."/>
            <person name="Postlethwait J.H."/>
            <person name="Berthelot C."/>
            <person name="Roest Crollius H."/>
            <person name="Guiguen Y."/>
        </authorList>
    </citation>
    <scope>NUCLEOTIDE SEQUENCE</scope>
    <source>
        <strain evidence="2">WJC10195</strain>
    </source>
</reference>
<accession>A0A9Q1J8P8</accession>